<feature type="region of interest" description="Disordered" evidence="1">
    <location>
        <begin position="66"/>
        <end position="103"/>
    </location>
</feature>
<reference evidence="2" key="2">
    <citation type="submission" date="2025-08" db="UniProtKB">
        <authorList>
            <consortium name="Ensembl"/>
        </authorList>
    </citation>
    <scope>IDENTIFICATION</scope>
</reference>
<dbReference type="Ensembl" id="ENSPANT00000043613.2">
    <property type="protein sequence ID" value="ENSPANP00000031580.2"/>
    <property type="gene ID" value="ENSPANG00000032486.2"/>
</dbReference>
<feature type="region of interest" description="Disordered" evidence="1">
    <location>
        <begin position="1"/>
        <end position="31"/>
    </location>
</feature>
<keyword evidence="3" id="KW-1185">Reference proteome</keyword>
<evidence type="ECO:0000313" key="3">
    <source>
        <dbReference type="Proteomes" id="UP000028761"/>
    </source>
</evidence>
<accession>A0A2I3M764</accession>
<evidence type="ECO:0000256" key="1">
    <source>
        <dbReference type="SAM" id="MobiDB-lite"/>
    </source>
</evidence>
<dbReference type="AlphaFoldDB" id="A0A2I3M764"/>
<proteinExistence type="predicted"/>
<dbReference type="Proteomes" id="UP000028761">
    <property type="component" value="Chromosome 18"/>
</dbReference>
<dbReference type="STRING" id="9555.ENSPANP00000031580"/>
<reference evidence="2 3" key="1">
    <citation type="submission" date="2012-03" db="EMBL/GenBank/DDBJ databases">
        <title>Whole Genome Assembly of Papio anubis.</title>
        <authorList>
            <person name="Liu Y.L."/>
            <person name="Abraham K.A."/>
            <person name="Akbar H.A."/>
            <person name="Ali S.A."/>
            <person name="Anosike U.A."/>
            <person name="Aqrawi P.A."/>
            <person name="Arias F.A."/>
            <person name="Attaway T.A."/>
            <person name="Awwad R.A."/>
            <person name="Babu C.B."/>
            <person name="Bandaranaike D.B."/>
            <person name="Battles P.B."/>
            <person name="Bell A.B."/>
            <person name="Beltran B.B."/>
            <person name="Berhane-Mersha D.B."/>
            <person name="Bess C.B."/>
            <person name="Bickham C.B."/>
            <person name="Bolden T.B."/>
            <person name="Carter K.C."/>
            <person name="Chau D.C."/>
            <person name="Chavez A.C."/>
            <person name="Clerc-Blankenburg K.C."/>
            <person name="Coyle M.C."/>
            <person name="Dao M.D."/>
            <person name="Davila M.L.D."/>
            <person name="Davy-Carroll L.D."/>
            <person name="Denson S.D."/>
            <person name="Dinh H.D."/>
            <person name="Fernandez S.F."/>
            <person name="Fernando P.F."/>
            <person name="Forbes L.F."/>
            <person name="Francis C.F."/>
            <person name="Francisco L.F."/>
            <person name="Fu Q.F."/>
            <person name="Garcia-Iii R.G."/>
            <person name="Garrett T.G."/>
            <person name="Gross S.G."/>
            <person name="Gubbala S.G."/>
            <person name="Hirani K.H."/>
            <person name="Hogues M.H."/>
            <person name="Hollins B.H."/>
            <person name="Jackson L.J."/>
            <person name="Javaid M.J."/>
            <person name="Jhangiani S.J."/>
            <person name="Johnson A.J."/>
            <person name="Johnson B.J."/>
            <person name="Jones J.J."/>
            <person name="Joshi V.J."/>
            <person name="Kalu J.K."/>
            <person name="Khan N.K."/>
            <person name="Korchina V.K."/>
            <person name="Kovar C.K."/>
            <person name="Lago L.L."/>
            <person name="Lara F.L."/>
            <person name="Le T.-K.L."/>
            <person name="Lee S.L."/>
            <person name="Legall-Iii F.L."/>
            <person name="Lemon S.L."/>
            <person name="Liu J.L."/>
            <person name="Liu Y.-S.L."/>
            <person name="Liyanage D.L."/>
            <person name="Lopez J.L."/>
            <person name="Lorensuhewa L.L."/>
            <person name="Mata R.M."/>
            <person name="Mathew T.M."/>
            <person name="Mercado C.M."/>
            <person name="Mercado I.M."/>
            <person name="Morales K.M."/>
            <person name="Morgan M.M."/>
            <person name="Munidasa M.M."/>
            <person name="Ngo D.N."/>
            <person name="Nguyen L.N."/>
            <person name="Nguyen T.N."/>
            <person name="Nguyen N.N."/>
            <person name="Obregon M.O."/>
            <person name="Okwuonu G.O."/>
            <person name="Ongeri F.O."/>
            <person name="Onwere C.O."/>
            <person name="Osifeso I.O."/>
            <person name="Parra A.P."/>
            <person name="Patil S.P."/>
            <person name="Perez A.P."/>
            <person name="Perez Y.P."/>
            <person name="Pham C.P."/>
            <person name="Pu L.-L.P."/>
            <person name="Puazo M.P."/>
            <person name="Quiroz J.Q."/>
            <person name="Rouhana J.R."/>
            <person name="Ruiz M.R."/>
            <person name="Ruiz S.-J.R."/>
            <person name="Saada N.S."/>
            <person name="Santibanez J.S."/>
            <person name="Scheel M.S."/>
            <person name="Schneider B.S."/>
            <person name="Simmons D.S."/>
            <person name="Sisson I.S."/>
            <person name="Tang L.-Y.T."/>
            <person name="Thornton R.T."/>
            <person name="Tisius J.T."/>
            <person name="Toledanes G.T."/>
            <person name="Trejos Z.T."/>
            <person name="Usmani K.U."/>
            <person name="Varghese R.V."/>
            <person name="Vattathil S.V."/>
            <person name="Vee V.V."/>
            <person name="Walker D.W."/>
            <person name="Weissenberger G.W."/>
            <person name="White C.W."/>
            <person name="Williams A.W."/>
            <person name="Woodworth J.W."/>
            <person name="Wright R.W."/>
            <person name="Zhu Y.Z."/>
            <person name="Han Y.H."/>
            <person name="Newsham I.N."/>
            <person name="Nazareth L.N."/>
            <person name="Worley K.W."/>
            <person name="Muzny D.M."/>
            <person name="Rogers J.R."/>
            <person name="Gibbs R.G."/>
        </authorList>
    </citation>
    <scope>NUCLEOTIDE SEQUENCE [LARGE SCALE GENOMIC DNA]</scope>
</reference>
<reference evidence="2" key="3">
    <citation type="submission" date="2025-09" db="UniProtKB">
        <authorList>
            <consortium name="Ensembl"/>
        </authorList>
    </citation>
    <scope>IDENTIFICATION</scope>
</reference>
<feature type="compositionally biased region" description="Basic and acidic residues" evidence="1">
    <location>
        <begin position="10"/>
        <end position="20"/>
    </location>
</feature>
<name>A0A2I3M764_PAPAN</name>
<feature type="compositionally biased region" description="Polar residues" evidence="1">
    <location>
        <begin position="66"/>
        <end position="84"/>
    </location>
</feature>
<dbReference type="GeneTree" id="ENSGT00910000146928"/>
<protein>
    <submittedName>
        <fullName evidence="2">Uncharacterized protein</fullName>
    </submittedName>
</protein>
<sequence>MFLNGNCLESLKKEEPEGGRRRLSHPGNMGWMRSSQEMTPLNRSHYSGFGLFCGDPGPEIEPFSLQSPAQCTRPEVTSATSETAQEPGPRSRKAWRWTPPTAHHPSTSCSETWNSHCVPCSPRTVTKRWDSREEQGRGSPGGWRATHQEAWPIHAWLFLQSLKVLALSGWHLSPGNCKRLQVSL</sequence>
<organism evidence="2 3">
    <name type="scientific">Papio anubis</name>
    <name type="common">Olive baboon</name>
    <dbReference type="NCBI Taxonomy" id="9555"/>
    <lineage>
        <taxon>Eukaryota</taxon>
        <taxon>Metazoa</taxon>
        <taxon>Chordata</taxon>
        <taxon>Craniata</taxon>
        <taxon>Vertebrata</taxon>
        <taxon>Euteleostomi</taxon>
        <taxon>Mammalia</taxon>
        <taxon>Eutheria</taxon>
        <taxon>Euarchontoglires</taxon>
        <taxon>Primates</taxon>
        <taxon>Haplorrhini</taxon>
        <taxon>Catarrhini</taxon>
        <taxon>Cercopithecidae</taxon>
        <taxon>Cercopithecinae</taxon>
        <taxon>Papio</taxon>
    </lineage>
</organism>
<dbReference type="Bgee" id="ENSPANG00000032486">
    <property type="expression patterns" value="Expressed in thymus and 3 other cell types or tissues"/>
</dbReference>
<evidence type="ECO:0000313" key="2">
    <source>
        <dbReference type="Ensembl" id="ENSPANP00000031580.2"/>
    </source>
</evidence>